<dbReference type="Gene3D" id="3.40.50.720">
    <property type="entry name" value="NAD(P)-binding Rossmann-like Domain"/>
    <property type="match status" value="1"/>
</dbReference>
<dbReference type="EMBL" id="FNHE01000010">
    <property type="protein sequence ID" value="SDM94823.1"/>
    <property type="molecule type" value="Genomic_DNA"/>
</dbReference>
<dbReference type="PRINTS" id="PR00081">
    <property type="entry name" value="GDHRDH"/>
</dbReference>
<dbReference type="SUPFAM" id="SSF51735">
    <property type="entry name" value="NAD(P)-binding Rossmann-fold domains"/>
    <property type="match status" value="1"/>
</dbReference>
<evidence type="ECO:0000313" key="4">
    <source>
        <dbReference type="EMBL" id="SDM94823.1"/>
    </source>
</evidence>
<gene>
    <name evidence="4" type="ORF">SAMN05660642_03666</name>
</gene>
<dbReference type="CDD" id="cd05233">
    <property type="entry name" value="SDR_c"/>
    <property type="match status" value="1"/>
</dbReference>
<dbReference type="FunFam" id="3.40.50.720:FF:000084">
    <property type="entry name" value="Short-chain dehydrogenase reductase"/>
    <property type="match status" value="1"/>
</dbReference>
<organism evidence="4 5">
    <name type="scientific">Geodermatophilus siccatus</name>
    <dbReference type="NCBI Taxonomy" id="1137991"/>
    <lineage>
        <taxon>Bacteria</taxon>
        <taxon>Bacillati</taxon>
        <taxon>Actinomycetota</taxon>
        <taxon>Actinomycetes</taxon>
        <taxon>Geodermatophilales</taxon>
        <taxon>Geodermatophilaceae</taxon>
        <taxon>Geodermatophilus</taxon>
    </lineage>
</organism>
<dbReference type="RefSeq" id="WP_245700540.1">
    <property type="nucleotide sequence ID" value="NZ_FNHE01000010.1"/>
</dbReference>
<evidence type="ECO:0000259" key="3">
    <source>
        <dbReference type="SMART" id="SM00822"/>
    </source>
</evidence>
<keyword evidence="2" id="KW-0560">Oxidoreductase</keyword>
<reference evidence="5" key="1">
    <citation type="submission" date="2016-10" db="EMBL/GenBank/DDBJ databases">
        <authorList>
            <person name="Varghese N."/>
            <person name="Submissions S."/>
        </authorList>
    </citation>
    <scope>NUCLEOTIDE SEQUENCE [LARGE SCALE GENOMIC DNA]</scope>
    <source>
        <strain evidence="5">DSM 45419</strain>
    </source>
</reference>
<dbReference type="GO" id="GO:0016491">
    <property type="term" value="F:oxidoreductase activity"/>
    <property type="evidence" value="ECO:0007669"/>
    <property type="project" value="UniProtKB-KW"/>
</dbReference>
<dbReference type="STRING" id="1137991.SAMN05660642_03666"/>
<dbReference type="PROSITE" id="PS00061">
    <property type="entry name" value="ADH_SHORT"/>
    <property type="match status" value="1"/>
</dbReference>
<keyword evidence="5" id="KW-1185">Reference proteome</keyword>
<protein>
    <submittedName>
        <fullName evidence="4">NAD(P)-dependent dehydrogenase, short-chain alcohol dehydrogenase family</fullName>
    </submittedName>
</protein>
<dbReference type="Proteomes" id="UP000198680">
    <property type="component" value="Unassembled WGS sequence"/>
</dbReference>
<comment type="similarity">
    <text evidence="1">Belongs to the short-chain dehydrogenases/reductases (SDR) family.</text>
</comment>
<dbReference type="InterPro" id="IPR057326">
    <property type="entry name" value="KR_dom"/>
</dbReference>
<dbReference type="InterPro" id="IPR020904">
    <property type="entry name" value="Sc_DH/Rdtase_CS"/>
</dbReference>
<dbReference type="SMART" id="SM00822">
    <property type="entry name" value="PKS_KR"/>
    <property type="match status" value="1"/>
</dbReference>
<evidence type="ECO:0000256" key="1">
    <source>
        <dbReference type="ARBA" id="ARBA00006484"/>
    </source>
</evidence>
<evidence type="ECO:0000256" key="2">
    <source>
        <dbReference type="ARBA" id="ARBA00023002"/>
    </source>
</evidence>
<accession>A0A1G9XEW2</accession>
<dbReference type="PANTHER" id="PTHR43639:SF1">
    <property type="entry name" value="SHORT-CHAIN DEHYDROGENASE_REDUCTASE FAMILY PROTEIN"/>
    <property type="match status" value="1"/>
</dbReference>
<dbReference type="Pfam" id="PF13561">
    <property type="entry name" value="adh_short_C2"/>
    <property type="match status" value="1"/>
</dbReference>
<feature type="domain" description="Ketoreductase" evidence="3">
    <location>
        <begin position="4"/>
        <end position="192"/>
    </location>
</feature>
<dbReference type="PANTHER" id="PTHR43639">
    <property type="entry name" value="OXIDOREDUCTASE, SHORT-CHAIN DEHYDROGENASE/REDUCTASE FAMILY (AFU_ORTHOLOGUE AFUA_5G02870)"/>
    <property type="match status" value="1"/>
</dbReference>
<dbReference type="AlphaFoldDB" id="A0A1G9XEW2"/>
<sequence length="248" mass="24521">MPPGVVLVTGGSRGIGAATARAAAAAGWSVALTYRDDGAAAAAVVGGIEAAGGTACAVRADVSVEDDVLAAFAAAEGLGPVTGLVANAGIVGRRARVDELTAERVQRMLAVNVLGTVLCCREAVRRMSTRYGGSGGSIVLVSSAASRLGSPGEYVDYAASKGAVDTLGVGLAREVAGEGVRVNVVRPGIIETEIHASGGQPDRVARVGPTVPMGRAGLPEEVAAAVLWLLGDSAGYCTGSLLDVAGGR</sequence>
<dbReference type="InterPro" id="IPR002347">
    <property type="entry name" value="SDR_fam"/>
</dbReference>
<name>A0A1G9XEW2_9ACTN</name>
<dbReference type="InterPro" id="IPR036291">
    <property type="entry name" value="NAD(P)-bd_dom_sf"/>
</dbReference>
<dbReference type="PRINTS" id="PR00080">
    <property type="entry name" value="SDRFAMILY"/>
</dbReference>
<evidence type="ECO:0000313" key="5">
    <source>
        <dbReference type="Proteomes" id="UP000198680"/>
    </source>
</evidence>
<proteinExistence type="inferred from homology"/>